<keyword evidence="1 2" id="KW-0732">Signal</keyword>
<organism evidence="4 5">
    <name type="scientific">Flavobacterium cerinum</name>
    <dbReference type="NCBI Taxonomy" id="2502784"/>
    <lineage>
        <taxon>Bacteria</taxon>
        <taxon>Pseudomonadati</taxon>
        <taxon>Bacteroidota</taxon>
        <taxon>Flavobacteriia</taxon>
        <taxon>Flavobacteriales</taxon>
        <taxon>Flavobacteriaceae</taxon>
        <taxon>Flavobacterium</taxon>
    </lineage>
</organism>
<reference evidence="4 5" key="1">
    <citation type="submission" date="2019-01" db="EMBL/GenBank/DDBJ databases">
        <title>Flavobacterium sp. nov.,isolated from freshwater.</title>
        <authorList>
            <person name="Zhang R."/>
            <person name="Du Z.-J."/>
        </authorList>
    </citation>
    <scope>NUCLEOTIDE SEQUENCE [LARGE SCALE GENOMIC DNA]</scope>
    <source>
        <strain evidence="4 5">1E403</strain>
    </source>
</reference>
<evidence type="ECO:0000259" key="3">
    <source>
        <dbReference type="Pfam" id="PF18962"/>
    </source>
</evidence>
<feature type="chain" id="PRO_5019061802" evidence="2">
    <location>
        <begin position="19"/>
        <end position="251"/>
    </location>
</feature>
<gene>
    <name evidence="4" type="ORF">EPI11_00715</name>
</gene>
<evidence type="ECO:0000256" key="2">
    <source>
        <dbReference type="SAM" id="SignalP"/>
    </source>
</evidence>
<dbReference type="InterPro" id="IPR026444">
    <property type="entry name" value="Secre_tail"/>
</dbReference>
<evidence type="ECO:0000313" key="5">
    <source>
        <dbReference type="Proteomes" id="UP000287527"/>
    </source>
</evidence>
<protein>
    <submittedName>
        <fullName evidence="4">T9SS type A sorting domain-containing protein</fullName>
    </submittedName>
</protein>
<proteinExistence type="predicted"/>
<name>A0A444HF05_9FLAO</name>
<evidence type="ECO:0000313" key="4">
    <source>
        <dbReference type="EMBL" id="RWX03484.1"/>
    </source>
</evidence>
<accession>A0A444HF05</accession>
<sequence length="251" mass="27153">MKKIILIASLLLTTLTQAQISVEGNGEPIPNGYVYTTNKLLPMAAAELRLTVTNTSNAPINLKLRIEEMTNASGSEVQFCFGEQCFDNVTVGKTVPSNNTEGGFGLTLAPGASNNEVDHFWNNNPGIDTNVPVKYKIAVIQYTNEGVIIGEPLFTFTYIYDKNFTAGTADFASLKNIGITLNSTVVKNSLDVTATQNAKLEMFNINGQIIKTAAIINGSQSVDVSGLSNGVYITRFTNEENKTSQIRVVKN</sequence>
<dbReference type="EMBL" id="SBII01000001">
    <property type="protein sequence ID" value="RWX03484.1"/>
    <property type="molecule type" value="Genomic_DNA"/>
</dbReference>
<feature type="domain" description="Secretion system C-terminal sorting" evidence="3">
    <location>
        <begin position="192"/>
        <end position="245"/>
    </location>
</feature>
<dbReference type="Proteomes" id="UP000287527">
    <property type="component" value="Unassembled WGS sequence"/>
</dbReference>
<comment type="caution">
    <text evidence="4">The sequence shown here is derived from an EMBL/GenBank/DDBJ whole genome shotgun (WGS) entry which is preliminary data.</text>
</comment>
<keyword evidence="5" id="KW-1185">Reference proteome</keyword>
<feature type="signal peptide" evidence="2">
    <location>
        <begin position="1"/>
        <end position="18"/>
    </location>
</feature>
<dbReference type="Pfam" id="PF18962">
    <property type="entry name" value="Por_Secre_tail"/>
    <property type="match status" value="1"/>
</dbReference>
<dbReference type="AlphaFoldDB" id="A0A444HF05"/>
<evidence type="ECO:0000256" key="1">
    <source>
        <dbReference type="ARBA" id="ARBA00022729"/>
    </source>
</evidence>
<dbReference type="NCBIfam" id="TIGR04183">
    <property type="entry name" value="Por_Secre_tail"/>
    <property type="match status" value="1"/>
</dbReference>
<dbReference type="OrthoDB" id="1247931at2"/>
<dbReference type="RefSeq" id="WP_128388040.1">
    <property type="nucleotide sequence ID" value="NZ_SBII01000001.1"/>
</dbReference>